<organism evidence="2">
    <name type="scientific">marine sediment metagenome</name>
    <dbReference type="NCBI Taxonomy" id="412755"/>
    <lineage>
        <taxon>unclassified sequences</taxon>
        <taxon>metagenomes</taxon>
        <taxon>ecological metagenomes</taxon>
    </lineage>
</organism>
<dbReference type="PANTHER" id="PTHR30237:SF2">
    <property type="entry name" value="MUREIN TETRAPEPTIDE CARBOXYPEPTIDASE"/>
    <property type="match status" value="1"/>
</dbReference>
<dbReference type="InterPro" id="IPR003507">
    <property type="entry name" value="S66_fam"/>
</dbReference>
<dbReference type="EMBL" id="BARS01011046">
    <property type="protein sequence ID" value="GAF99092.1"/>
    <property type="molecule type" value="Genomic_DNA"/>
</dbReference>
<reference evidence="2" key="1">
    <citation type="journal article" date="2014" name="Front. Microbiol.">
        <title>High frequency of phylogenetically diverse reductive dehalogenase-homologous genes in deep subseafloor sedimentary metagenomes.</title>
        <authorList>
            <person name="Kawai M."/>
            <person name="Futagami T."/>
            <person name="Toyoda A."/>
            <person name="Takaki Y."/>
            <person name="Nishi S."/>
            <person name="Hori S."/>
            <person name="Arai W."/>
            <person name="Tsubouchi T."/>
            <person name="Morono Y."/>
            <person name="Uchiyama I."/>
            <person name="Ito T."/>
            <person name="Fujiyama A."/>
            <person name="Inagaki F."/>
            <person name="Takami H."/>
        </authorList>
    </citation>
    <scope>NUCLEOTIDE SEQUENCE</scope>
    <source>
        <strain evidence="2">Expedition CK06-06</strain>
    </source>
</reference>
<dbReference type="PANTHER" id="PTHR30237">
    <property type="entry name" value="MURAMOYLTETRAPEPTIDE CARBOXYPEPTIDASE"/>
    <property type="match status" value="1"/>
</dbReference>
<dbReference type="InterPro" id="IPR029062">
    <property type="entry name" value="Class_I_gatase-like"/>
</dbReference>
<dbReference type="AlphaFoldDB" id="X0UFC3"/>
<evidence type="ECO:0000259" key="1">
    <source>
        <dbReference type="Pfam" id="PF02016"/>
    </source>
</evidence>
<dbReference type="SUPFAM" id="SSF52317">
    <property type="entry name" value="Class I glutamine amidotransferase-like"/>
    <property type="match status" value="1"/>
</dbReference>
<comment type="caution">
    <text evidence="2">The sequence shown here is derived from an EMBL/GenBank/DDBJ whole genome shotgun (WGS) entry which is preliminary data.</text>
</comment>
<dbReference type="Gene3D" id="3.40.50.10740">
    <property type="entry name" value="Class I glutamine amidotransferase-like"/>
    <property type="match status" value="1"/>
</dbReference>
<dbReference type="InterPro" id="IPR040449">
    <property type="entry name" value="Peptidase_S66_N"/>
</dbReference>
<dbReference type="Pfam" id="PF02016">
    <property type="entry name" value="Peptidase_S66"/>
    <property type="match status" value="1"/>
</dbReference>
<proteinExistence type="predicted"/>
<protein>
    <recommendedName>
        <fullName evidence="1">LD-carboxypeptidase N-terminal domain-containing protein</fullName>
    </recommendedName>
</protein>
<feature type="non-terminal residue" evidence="2">
    <location>
        <position position="127"/>
    </location>
</feature>
<feature type="domain" description="LD-carboxypeptidase N-terminal" evidence="1">
    <location>
        <begin position="8"/>
        <end position="121"/>
    </location>
</feature>
<name>X0UFC3_9ZZZZ</name>
<gene>
    <name evidence="2" type="ORF">S01H1_20244</name>
</gene>
<evidence type="ECO:0000313" key="2">
    <source>
        <dbReference type="EMBL" id="GAF99092.1"/>
    </source>
</evidence>
<sequence length="127" mass="14185">MTDRRFKIGVVAPGSRIEPEIAEKVMQVAASHYPDRTPEICFHPQCFLSSGHFAGNDTTRCDAFVEIANDESFDAVWFARGGYGSCRLIDHVLPKLSREARNKHYLGYSDVGSILAALYKENFTKVA</sequence>
<dbReference type="InterPro" id="IPR027478">
    <property type="entry name" value="LdcA_N"/>
</dbReference>
<accession>X0UFC3</accession>